<sequence length="96" mass="10909">MRLYGSRNKRFEDQCVYEPPNRGYGQVMVWGGITTDHRKALVHIPAVLNGANYVATILQPHVAPFMQSHPTPQPIASWSHKLTSQDNKFGDIHTWP</sequence>
<evidence type="ECO:0000313" key="1">
    <source>
        <dbReference type="EMBL" id="GFO31477.1"/>
    </source>
</evidence>
<dbReference type="GO" id="GO:0003676">
    <property type="term" value="F:nucleic acid binding"/>
    <property type="evidence" value="ECO:0007669"/>
    <property type="project" value="InterPro"/>
</dbReference>
<dbReference type="InterPro" id="IPR036397">
    <property type="entry name" value="RNaseH_sf"/>
</dbReference>
<dbReference type="Proteomes" id="UP000735302">
    <property type="component" value="Unassembled WGS sequence"/>
</dbReference>
<dbReference type="AlphaFoldDB" id="A0AAV4CJ12"/>
<reference evidence="1 2" key="1">
    <citation type="journal article" date="2021" name="Elife">
        <title>Chloroplast acquisition without the gene transfer in kleptoplastic sea slugs, Plakobranchus ocellatus.</title>
        <authorList>
            <person name="Maeda T."/>
            <person name="Takahashi S."/>
            <person name="Yoshida T."/>
            <person name="Shimamura S."/>
            <person name="Takaki Y."/>
            <person name="Nagai Y."/>
            <person name="Toyoda A."/>
            <person name="Suzuki Y."/>
            <person name="Arimoto A."/>
            <person name="Ishii H."/>
            <person name="Satoh N."/>
            <person name="Nishiyama T."/>
            <person name="Hasebe M."/>
            <person name="Maruyama T."/>
            <person name="Minagawa J."/>
            <person name="Obokata J."/>
            <person name="Shigenobu S."/>
        </authorList>
    </citation>
    <scope>NUCLEOTIDE SEQUENCE [LARGE SCALE GENOMIC DNA]</scope>
</reference>
<keyword evidence="2" id="KW-1185">Reference proteome</keyword>
<proteinExistence type="predicted"/>
<gene>
    <name evidence="1" type="ORF">PoB_005798200</name>
</gene>
<organism evidence="1 2">
    <name type="scientific">Plakobranchus ocellatus</name>
    <dbReference type="NCBI Taxonomy" id="259542"/>
    <lineage>
        <taxon>Eukaryota</taxon>
        <taxon>Metazoa</taxon>
        <taxon>Spiralia</taxon>
        <taxon>Lophotrochozoa</taxon>
        <taxon>Mollusca</taxon>
        <taxon>Gastropoda</taxon>
        <taxon>Heterobranchia</taxon>
        <taxon>Euthyneura</taxon>
        <taxon>Panpulmonata</taxon>
        <taxon>Sacoglossa</taxon>
        <taxon>Placobranchoidea</taxon>
        <taxon>Plakobranchidae</taxon>
        <taxon>Plakobranchus</taxon>
    </lineage>
</organism>
<name>A0AAV4CJ12_9GAST</name>
<dbReference type="EMBL" id="BLXT01006392">
    <property type="protein sequence ID" value="GFO31477.1"/>
    <property type="molecule type" value="Genomic_DNA"/>
</dbReference>
<evidence type="ECO:0000313" key="2">
    <source>
        <dbReference type="Proteomes" id="UP000735302"/>
    </source>
</evidence>
<dbReference type="Gene3D" id="3.30.420.10">
    <property type="entry name" value="Ribonuclease H-like superfamily/Ribonuclease H"/>
    <property type="match status" value="1"/>
</dbReference>
<accession>A0AAV4CJ12</accession>
<comment type="caution">
    <text evidence="1">The sequence shown here is derived from an EMBL/GenBank/DDBJ whole genome shotgun (WGS) entry which is preliminary data.</text>
</comment>
<protein>
    <submittedName>
        <fullName evidence="1">Transposable element tcb1 transposase</fullName>
    </submittedName>
</protein>